<dbReference type="PANTHER" id="PTHR30572">
    <property type="entry name" value="MEMBRANE COMPONENT OF TRANSPORTER-RELATED"/>
    <property type="match status" value="1"/>
</dbReference>
<evidence type="ECO:0000313" key="10">
    <source>
        <dbReference type="EMBL" id="AFD05409.1"/>
    </source>
</evidence>
<dbReference type="Pfam" id="PF02687">
    <property type="entry name" value="FtsX"/>
    <property type="match status" value="2"/>
</dbReference>
<dbReference type="RefSeq" id="WP_014678637.1">
    <property type="nucleotide sequence ID" value="NC_017770.1"/>
</dbReference>
<dbReference type="PANTHER" id="PTHR30572:SF4">
    <property type="entry name" value="ABC TRANSPORTER PERMEASE YTRF"/>
    <property type="match status" value="1"/>
</dbReference>
<dbReference type="EMBL" id="CP003349">
    <property type="protein sequence ID" value="AFD05409.1"/>
    <property type="molecule type" value="Genomic_DNA"/>
</dbReference>
<protein>
    <submittedName>
        <fullName evidence="10">ABC-type antimicrobial peptide transport system, permease component</fullName>
    </submittedName>
</protein>
<dbReference type="STRING" id="929556.Solca_0265"/>
<comment type="similarity">
    <text evidence="6">Belongs to the ABC-4 integral membrane protein family.</text>
</comment>
<dbReference type="InterPro" id="IPR025857">
    <property type="entry name" value="MacB_PCD"/>
</dbReference>
<gene>
    <name evidence="10" type="ordered locus">Solca_0265</name>
</gene>
<dbReference type="GO" id="GO:0005886">
    <property type="term" value="C:plasma membrane"/>
    <property type="evidence" value="ECO:0007669"/>
    <property type="project" value="UniProtKB-SubCell"/>
</dbReference>
<keyword evidence="3 7" id="KW-0812">Transmembrane</keyword>
<evidence type="ECO:0000313" key="11">
    <source>
        <dbReference type="Proteomes" id="UP000007590"/>
    </source>
</evidence>
<feature type="domain" description="MacB-like periplasmic core" evidence="9">
    <location>
        <begin position="430"/>
        <end position="637"/>
    </location>
</feature>
<evidence type="ECO:0000259" key="8">
    <source>
        <dbReference type="Pfam" id="PF02687"/>
    </source>
</evidence>
<feature type="transmembrane region" description="Helical" evidence="7">
    <location>
        <begin position="21"/>
        <end position="42"/>
    </location>
</feature>
<dbReference type="AlphaFoldDB" id="H8KSU9"/>
<dbReference type="InterPro" id="IPR003838">
    <property type="entry name" value="ABC3_permease_C"/>
</dbReference>
<dbReference type="eggNOG" id="COG0577">
    <property type="taxonomic scope" value="Bacteria"/>
</dbReference>
<keyword evidence="2" id="KW-1003">Cell membrane</keyword>
<feature type="domain" description="MacB-like periplasmic core" evidence="9">
    <location>
        <begin position="20"/>
        <end position="242"/>
    </location>
</feature>
<evidence type="ECO:0000256" key="7">
    <source>
        <dbReference type="SAM" id="Phobius"/>
    </source>
</evidence>
<feature type="transmembrane region" description="Helical" evidence="7">
    <location>
        <begin position="423"/>
        <end position="447"/>
    </location>
</feature>
<feature type="domain" description="ABC3 transporter permease C-terminal" evidence="8">
    <location>
        <begin position="675"/>
        <end position="787"/>
    </location>
</feature>
<dbReference type="OrthoDB" id="1451596at2"/>
<feature type="transmembrane region" description="Helical" evidence="7">
    <location>
        <begin position="723"/>
        <end position="742"/>
    </location>
</feature>
<accession>H8KSU9</accession>
<evidence type="ECO:0000256" key="6">
    <source>
        <dbReference type="ARBA" id="ARBA00038076"/>
    </source>
</evidence>
<evidence type="ECO:0000259" key="9">
    <source>
        <dbReference type="Pfam" id="PF12704"/>
    </source>
</evidence>
<name>H8KSU9_SOLCM</name>
<feature type="transmembrane region" description="Helical" evidence="7">
    <location>
        <begin position="671"/>
        <end position="695"/>
    </location>
</feature>
<evidence type="ECO:0000256" key="4">
    <source>
        <dbReference type="ARBA" id="ARBA00022989"/>
    </source>
</evidence>
<feature type="transmembrane region" description="Helical" evidence="7">
    <location>
        <begin position="379"/>
        <end position="402"/>
    </location>
</feature>
<dbReference type="KEGG" id="scn:Solca_0265"/>
<feature type="domain" description="ABC3 transporter permease C-terminal" evidence="8">
    <location>
        <begin position="291"/>
        <end position="407"/>
    </location>
</feature>
<dbReference type="Proteomes" id="UP000007590">
    <property type="component" value="Chromosome"/>
</dbReference>
<evidence type="ECO:0000256" key="5">
    <source>
        <dbReference type="ARBA" id="ARBA00023136"/>
    </source>
</evidence>
<evidence type="ECO:0000256" key="3">
    <source>
        <dbReference type="ARBA" id="ARBA00022692"/>
    </source>
</evidence>
<reference evidence="10" key="1">
    <citation type="submission" date="2012-02" db="EMBL/GenBank/DDBJ databases">
        <title>The complete genome of Solitalea canadensis DSM 3403.</title>
        <authorList>
            <consortium name="US DOE Joint Genome Institute (JGI-PGF)"/>
            <person name="Lucas S."/>
            <person name="Copeland A."/>
            <person name="Lapidus A."/>
            <person name="Glavina del Rio T."/>
            <person name="Dalin E."/>
            <person name="Tice H."/>
            <person name="Bruce D."/>
            <person name="Goodwin L."/>
            <person name="Pitluck S."/>
            <person name="Peters L."/>
            <person name="Ovchinnikova G."/>
            <person name="Lu M."/>
            <person name="Kyrpides N."/>
            <person name="Mavromatis K."/>
            <person name="Ivanova N."/>
            <person name="Brettin T."/>
            <person name="Detter J.C."/>
            <person name="Han C."/>
            <person name="Larimer F."/>
            <person name="Land M."/>
            <person name="Hauser L."/>
            <person name="Markowitz V."/>
            <person name="Cheng J.-F."/>
            <person name="Hugenholtz P."/>
            <person name="Woyke T."/>
            <person name="Wu D."/>
            <person name="Spring S."/>
            <person name="Schroeder M."/>
            <person name="Kopitz M."/>
            <person name="Brambilla E."/>
            <person name="Klenk H.-P."/>
            <person name="Eisen J.A."/>
        </authorList>
    </citation>
    <scope>NUCLEOTIDE SEQUENCE</scope>
    <source>
        <strain evidence="10">DSM 3403</strain>
    </source>
</reference>
<organism evidence="10 11">
    <name type="scientific">Solitalea canadensis (strain ATCC 29591 / DSM 3403 / JCM 21819 / LMG 8368 / NBRC 15130 / NCIMB 12057 / USAM 9D)</name>
    <name type="common">Flexibacter canadensis</name>
    <dbReference type="NCBI Taxonomy" id="929556"/>
    <lineage>
        <taxon>Bacteria</taxon>
        <taxon>Pseudomonadati</taxon>
        <taxon>Bacteroidota</taxon>
        <taxon>Sphingobacteriia</taxon>
        <taxon>Sphingobacteriales</taxon>
        <taxon>Sphingobacteriaceae</taxon>
        <taxon>Solitalea</taxon>
    </lineage>
</organism>
<evidence type="ECO:0000256" key="1">
    <source>
        <dbReference type="ARBA" id="ARBA00004651"/>
    </source>
</evidence>
<proteinExistence type="inferred from homology"/>
<dbReference type="Pfam" id="PF12704">
    <property type="entry name" value="MacB_PCD"/>
    <property type="match status" value="2"/>
</dbReference>
<feature type="transmembrane region" description="Helical" evidence="7">
    <location>
        <begin position="332"/>
        <end position="359"/>
    </location>
</feature>
<comment type="subcellular location">
    <subcellularLocation>
        <location evidence="1">Cell membrane</location>
        <topology evidence="1">Multi-pass membrane protein</topology>
    </subcellularLocation>
</comment>
<feature type="transmembrane region" description="Helical" evidence="7">
    <location>
        <begin position="285"/>
        <end position="307"/>
    </location>
</feature>
<evidence type="ECO:0000256" key="2">
    <source>
        <dbReference type="ARBA" id="ARBA00022475"/>
    </source>
</evidence>
<dbReference type="InterPro" id="IPR050250">
    <property type="entry name" value="Macrolide_Exporter_MacB"/>
</dbReference>
<keyword evidence="5 7" id="KW-0472">Membrane</keyword>
<keyword evidence="4 7" id="KW-1133">Transmembrane helix</keyword>
<sequence>MIKNYFKIAIRNVSKHKVFSIINIGGLAVGMAVVILIGLWMWDELSYNKHFANYDRLARVMQSQTFNGVKGAQTAVPYLLGDEIKEKYGSDFKYVVMASGENGHVITVGDKVLIQTGGFFEPAIAEMLSLKMLKGTRNGLADPSSILLSASAAKAFFGDTDPINKMLKIDNTHSVKVTGVYENLPYNTDFKELNFIAPWKLYIDNEEWIEKASNPWRRNSFSAYAQIADNADMTRVSAKIKDVKLNKVTKADAAFKPVVFLHPMDKWHLYSKFENGISVGGRITFVWLFGIIGAFVLLLACINFMNLSTARSEKRAKEVGIRKVAGSERWQLILQFFCESFLIVLFAFVLSLVLVQLVLPMFNGVADKRLSILWSNSLFWSLCIGFCMLTALLSGSYPALYLSSFQPVKVLKGKLRTGRLASLPRKVLVVLQFTVSITLIIGTVIVFRQIQYAQDRSVGYNRDGLVIVPVRTQSVLKHYDALRNDLVKSGAVMEMSQSSNPTTGVWAINNGYEWKGMQPGDQGNFGTVAISHDFGKTIGWQIKAGRDFSREYPSDSSAIILNEAAVKFMNLKNPVGEIVKCDGKSYQVIGVIKDMVMDSPYTPVFRTVFMLDYSWVNIINVKLNPALDSKEALSKIGAIFRKYDPEAPFEYRFIKEEYSIKFSDEDRIGKLASGFAMLAILISCLGLFGLASFVAEQRTKEIGVRKVLGATVFNLWRLISKDFVLLVIISFFIATPLAYYFMSGWLQRFEYRTEMSWWIFVFAGLAAILITLLTVSYQAIKAAIANPVKSLRTE</sequence>
<feature type="transmembrane region" description="Helical" evidence="7">
    <location>
        <begin position="757"/>
        <end position="780"/>
    </location>
</feature>
<dbReference type="GO" id="GO:0022857">
    <property type="term" value="F:transmembrane transporter activity"/>
    <property type="evidence" value="ECO:0007669"/>
    <property type="project" value="TreeGrafter"/>
</dbReference>
<keyword evidence="11" id="KW-1185">Reference proteome</keyword>
<dbReference type="HOGENOM" id="CLU_008713_1_0_10"/>